<evidence type="ECO:0000259" key="1">
    <source>
        <dbReference type="Pfam" id="PF06985"/>
    </source>
</evidence>
<comment type="caution">
    <text evidence="2">The sequence shown here is derived from an EMBL/GenBank/DDBJ whole genome shotgun (WGS) entry which is preliminary data.</text>
</comment>
<dbReference type="InterPro" id="IPR052895">
    <property type="entry name" value="HetReg/Transcr_Mod"/>
</dbReference>
<protein>
    <submittedName>
        <fullName evidence="2">Heterokaryon incompatibility protein-domain-containing protein</fullName>
    </submittedName>
</protein>
<dbReference type="PANTHER" id="PTHR24148:SF73">
    <property type="entry name" value="HET DOMAIN PROTEIN (AFU_ORTHOLOGUE AFUA_8G01020)"/>
    <property type="match status" value="1"/>
</dbReference>
<dbReference type="EMBL" id="MU839021">
    <property type="protein sequence ID" value="KAK1764198.1"/>
    <property type="molecule type" value="Genomic_DNA"/>
</dbReference>
<dbReference type="Pfam" id="PF26639">
    <property type="entry name" value="Het-6_barrel"/>
    <property type="match status" value="1"/>
</dbReference>
<dbReference type="PANTHER" id="PTHR24148">
    <property type="entry name" value="ANKYRIN REPEAT DOMAIN-CONTAINING PROTEIN 39 HOMOLOG-RELATED"/>
    <property type="match status" value="1"/>
</dbReference>
<sequence length="604" mass="67296">MPPLSYSSLRGSRNIRILELSSGSGSDPIQANLIETSVDSAPPFEALSYVWGDATIREEIICDAAQLHITVNLYHALQSLRPPKAKRLIWVDAICINQGDVDERTQQVRLMRDVYSRADRVVVWLGPENDEDVPAAVALVNCIYAACEKEAQSAGRDLASLAVDYQPFAEITEDDLDPGLAGSLRPWNALRRLYSRPWFTRVWCVQEIVLARSSTVLVGPHSLSWLSVGVVASWLNTRDVASDFDAPAQLEKIPYFNAYCMFDANDVAATLTKTLEKYRDFNATDPRDKVFGLLGLLDGEADTVSAELVVVDYRLEVWEVYASVMKAAILRARNLAALSLVKHPQVFDGDDPFPSWVARWDGSTDVMVLHDESLAYPCNACGDDHPLGDFEPDDSGAVEVRGVVFDTVAFTTEMMDIDLFKETRELPNHPLLEVWNECTANPGPYESSGMTIVNLAYTFAAGLTIDYAPWFILETEERLQFFADYIAYIQHLLGNSTVRPGALDPSSVSFDGGDRQRYKVAASRACDQRRFFKTTRGNYGLGPACMRESDVLVVLHGGSVPYILRPVRDRFRFLGEAYADDIMHGEAFGELSDQCSEERAFNLF</sequence>
<accession>A0AAJ0BTH0</accession>
<keyword evidence="3" id="KW-1185">Reference proteome</keyword>
<proteinExistence type="predicted"/>
<dbReference type="InterPro" id="IPR010730">
    <property type="entry name" value="HET"/>
</dbReference>
<feature type="domain" description="Heterokaryon incompatibility" evidence="1">
    <location>
        <begin position="44"/>
        <end position="207"/>
    </location>
</feature>
<dbReference type="AlphaFoldDB" id="A0AAJ0BTH0"/>
<gene>
    <name evidence="2" type="ORF">QBC33DRAFT_547485</name>
</gene>
<dbReference type="GeneID" id="85311929"/>
<organism evidence="2 3">
    <name type="scientific">Phialemonium atrogriseum</name>
    <dbReference type="NCBI Taxonomy" id="1093897"/>
    <lineage>
        <taxon>Eukaryota</taxon>
        <taxon>Fungi</taxon>
        <taxon>Dikarya</taxon>
        <taxon>Ascomycota</taxon>
        <taxon>Pezizomycotina</taxon>
        <taxon>Sordariomycetes</taxon>
        <taxon>Sordariomycetidae</taxon>
        <taxon>Cephalothecales</taxon>
        <taxon>Cephalothecaceae</taxon>
        <taxon>Phialemonium</taxon>
    </lineage>
</organism>
<name>A0AAJ0BTH0_9PEZI</name>
<dbReference type="RefSeq" id="XP_060280411.1">
    <property type="nucleotide sequence ID" value="XM_060428742.1"/>
</dbReference>
<reference evidence="2" key="1">
    <citation type="submission" date="2023-06" db="EMBL/GenBank/DDBJ databases">
        <title>Genome-scale phylogeny and comparative genomics of the fungal order Sordariales.</title>
        <authorList>
            <consortium name="Lawrence Berkeley National Laboratory"/>
            <person name="Hensen N."/>
            <person name="Bonometti L."/>
            <person name="Westerberg I."/>
            <person name="Brannstrom I.O."/>
            <person name="Guillou S."/>
            <person name="Cros-Aarteil S."/>
            <person name="Calhoun S."/>
            <person name="Haridas S."/>
            <person name="Kuo A."/>
            <person name="Mondo S."/>
            <person name="Pangilinan J."/>
            <person name="Riley R."/>
            <person name="Labutti K."/>
            <person name="Andreopoulos B."/>
            <person name="Lipzen A."/>
            <person name="Chen C."/>
            <person name="Yanf M."/>
            <person name="Daum C."/>
            <person name="Ng V."/>
            <person name="Clum A."/>
            <person name="Steindorff A."/>
            <person name="Ohm R."/>
            <person name="Martin F."/>
            <person name="Silar P."/>
            <person name="Natvig D."/>
            <person name="Lalanne C."/>
            <person name="Gautier V."/>
            <person name="Ament-Velasquez S.L."/>
            <person name="Kruys A."/>
            <person name="Hutchinson M.I."/>
            <person name="Powell A.J."/>
            <person name="Barry K."/>
            <person name="Miller A.N."/>
            <person name="Grigoriev I.V."/>
            <person name="Debuchy R."/>
            <person name="Gladieux P."/>
            <person name="Thoren M.H."/>
            <person name="Johannesson H."/>
        </authorList>
    </citation>
    <scope>NUCLEOTIDE SEQUENCE</scope>
    <source>
        <strain evidence="2">8032-3</strain>
    </source>
</reference>
<dbReference type="Pfam" id="PF06985">
    <property type="entry name" value="HET"/>
    <property type="match status" value="1"/>
</dbReference>
<dbReference type="Proteomes" id="UP001244011">
    <property type="component" value="Unassembled WGS sequence"/>
</dbReference>
<evidence type="ECO:0000313" key="3">
    <source>
        <dbReference type="Proteomes" id="UP001244011"/>
    </source>
</evidence>
<evidence type="ECO:0000313" key="2">
    <source>
        <dbReference type="EMBL" id="KAK1764198.1"/>
    </source>
</evidence>